<dbReference type="OrthoDB" id="9789083at2"/>
<dbReference type="Pfam" id="PF00106">
    <property type="entry name" value="adh_short"/>
    <property type="match status" value="1"/>
</dbReference>
<evidence type="ECO:0000313" key="5">
    <source>
        <dbReference type="EMBL" id="RVU47175.1"/>
    </source>
</evidence>
<dbReference type="PROSITE" id="PS00061">
    <property type="entry name" value="ADH_SHORT"/>
    <property type="match status" value="1"/>
</dbReference>
<evidence type="ECO:0000313" key="6">
    <source>
        <dbReference type="Proteomes" id="UP000285575"/>
    </source>
</evidence>
<dbReference type="GO" id="GO:0016491">
    <property type="term" value="F:oxidoreductase activity"/>
    <property type="evidence" value="ECO:0007669"/>
    <property type="project" value="UniProtKB-KW"/>
</dbReference>
<sequence length="371" mass="38001">MGNHAQPRNAPAAARELAGPRVRCHWHAAGQADGQGRSAGAARPDGAARRRGRGGRLKHVVVTGAGAGIGRCVAETLAGQGHRVWACARQPADLAALGAIAGIEPVALDVRQPAQVQALAERLPVLHGLVNNAGVGGLGWLHTFSDDEFQDILDTNLLGPQRLSRALLPALLAAGAGQGRIVHIGSMGGSITSPLYGPYTASKHALEALAQCQRLELAPHGVSVSIVQPGAVATGIGQRGAAGLRARLQRAGPPFAEAAAALLAQLDGDGGAPAPFGPSQPESASNRRQSPPAAVAAAVLHALFDGAPRARYLVGSRWEGDRVVHQLIERLLDANEGEAMQMGRDELVARLDAALAQRAAAGADAKAGRPC</sequence>
<name>A0A437RKL4_9BURK</name>
<evidence type="ECO:0000256" key="2">
    <source>
        <dbReference type="ARBA" id="ARBA00023002"/>
    </source>
</evidence>
<dbReference type="SUPFAM" id="SSF51735">
    <property type="entry name" value="NAD(P)-binding Rossmann-fold domains"/>
    <property type="match status" value="1"/>
</dbReference>
<dbReference type="Gene3D" id="3.40.50.720">
    <property type="entry name" value="NAD(P)-binding Rossmann-like Domain"/>
    <property type="match status" value="1"/>
</dbReference>
<feature type="region of interest" description="Disordered" evidence="4">
    <location>
        <begin position="28"/>
        <end position="54"/>
    </location>
</feature>
<protein>
    <submittedName>
        <fullName evidence="5">SDR family NAD(P)-dependent oxidoreductase</fullName>
    </submittedName>
</protein>
<comment type="similarity">
    <text evidence="1 3">Belongs to the short-chain dehydrogenases/reductases (SDR) family.</text>
</comment>
<feature type="compositionally biased region" description="Polar residues" evidence="4">
    <location>
        <begin position="280"/>
        <end position="289"/>
    </location>
</feature>
<keyword evidence="2" id="KW-0560">Oxidoreductase</keyword>
<gene>
    <name evidence="5" type="ORF">EOE66_05280</name>
</gene>
<feature type="region of interest" description="Disordered" evidence="4">
    <location>
        <begin position="270"/>
        <end position="291"/>
    </location>
</feature>
<dbReference type="InterPro" id="IPR036291">
    <property type="entry name" value="NAD(P)-bd_dom_sf"/>
</dbReference>
<proteinExistence type="inferred from homology"/>
<dbReference type="PANTHER" id="PTHR44169:SF6">
    <property type="entry name" value="NADPH-DEPENDENT 1-ACYLDIHYDROXYACETONE PHOSPHATE REDUCTASE"/>
    <property type="match status" value="1"/>
</dbReference>
<keyword evidence="6" id="KW-1185">Reference proteome</keyword>
<dbReference type="PRINTS" id="PR00080">
    <property type="entry name" value="SDRFAMILY"/>
</dbReference>
<dbReference type="PANTHER" id="PTHR44169">
    <property type="entry name" value="NADPH-DEPENDENT 1-ACYLDIHYDROXYACETONE PHOSPHATE REDUCTASE"/>
    <property type="match status" value="1"/>
</dbReference>
<dbReference type="Proteomes" id="UP000285575">
    <property type="component" value="Unassembled WGS sequence"/>
</dbReference>
<organism evidence="5 6">
    <name type="scientific">Rubrivivax rivuli</name>
    <dbReference type="NCBI Taxonomy" id="1862385"/>
    <lineage>
        <taxon>Bacteria</taxon>
        <taxon>Pseudomonadati</taxon>
        <taxon>Pseudomonadota</taxon>
        <taxon>Betaproteobacteria</taxon>
        <taxon>Burkholderiales</taxon>
        <taxon>Sphaerotilaceae</taxon>
        <taxon>Rubrivivax</taxon>
    </lineage>
</organism>
<evidence type="ECO:0000256" key="1">
    <source>
        <dbReference type="ARBA" id="ARBA00006484"/>
    </source>
</evidence>
<reference evidence="5 6" key="1">
    <citation type="submission" date="2019-01" db="EMBL/GenBank/DDBJ databases">
        <authorList>
            <person name="Chen W.-M."/>
        </authorList>
    </citation>
    <scope>NUCLEOTIDE SEQUENCE [LARGE SCALE GENOMIC DNA]</scope>
    <source>
        <strain evidence="5 6">KYPY4</strain>
    </source>
</reference>
<dbReference type="InterPro" id="IPR002347">
    <property type="entry name" value="SDR_fam"/>
</dbReference>
<comment type="caution">
    <text evidence="5">The sequence shown here is derived from an EMBL/GenBank/DDBJ whole genome shotgun (WGS) entry which is preliminary data.</text>
</comment>
<accession>A0A437RKL4</accession>
<evidence type="ECO:0000256" key="4">
    <source>
        <dbReference type="SAM" id="MobiDB-lite"/>
    </source>
</evidence>
<dbReference type="AlphaFoldDB" id="A0A437RKL4"/>
<dbReference type="PRINTS" id="PR00081">
    <property type="entry name" value="GDHRDH"/>
</dbReference>
<dbReference type="EMBL" id="SACR01000002">
    <property type="protein sequence ID" value="RVU47175.1"/>
    <property type="molecule type" value="Genomic_DNA"/>
</dbReference>
<evidence type="ECO:0000256" key="3">
    <source>
        <dbReference type="RuleBase" id="RU000363"/>
    </source>
</evidence>
<dbReference type="InterPro" id="IPR020904">
    <property type="entry name" value="Sc_DH/Rdtase_CS"/>
</dbReference>
<feature type="compositionally biased region" description="Low complexity" evidence="4">
    <location>
        <begin position="36"/>
        <end position="45"/>
    </location>
</feature>